<accession>A0A9P3PQ48</accession>
<keyword evidence="1" id="KW-1133">Transmembrane helix</keyword>
<name>A0A9P3PQ48_LYOSH</name>
<reference evidence="2" key="1">
    <citation type="submission" date="2022-07" db="EMBL/GenBank/DDBJ databases">
        <title>The genome of Lyophyllum shimeji provides insight into the initial evolution of ectomycorrhizal fungal genome.</title>
        <authorList>
            <person name="Kobayashi Y."/>
            <person name="Shibata T."/>
            <person name="Hirakawa H."/>
            <person name="Shigenobu S."/>
            <person name="Nishiyama T."/>
            <person name="Yamada A."/>
            <person name="Hasebe M."/>
            <person name="Kawaguchi M."/>
        </authorList>
    </citation>
    <scope>NUCLEOTIDE SEQUENCE</scope>
    <source>
        <strain evidence="2">AT787</strain>
    </source>
</reference>
<evidence type="ECO:0000313" key="3">
    <source>
        <dbReference type="Proteomes" id="UP001063166"/>
    </source>
</evidence>
<protein>
    <submittedName>
        <fullName evidence="2">Uncharacterized protein</fullName>
    </submittedName>
</protein>
<gene>
    <name evidence="2" type="ORF">LshimejAT787_0705050</name>
</gene>
<comment type="caution">
    <text evidence="2">The sequence shown here is derived from an EMBL/GenBank/DDBJ whole genome shotgun (WGS) entry which is preliminary data.</text>
</comment>
<dbReference type="Proteomes" id="UP001063166">
    <property type="component" value="Unassembled WGS sequence"/>
</dbReference>
<evidence type="ECO:0000313" key="2">
    <source>
        <dbReference type="EMBL" id="GLB39995.1"/>
    </source>
</evidence>
<sequence length="74" mass="8223">MCAVLSSLRLQTFSTPVPDRNPAPHNFGQTSSPIRASTRGFNYWSFTVYVIDVYVLASIPVAVEPLVRKTPAFH</sequence>
<evidence type="ECO:0000256" key="1">
    <source>
        <dbReference type="SAM" id="Phobius"/>
    </source>
</evidence>
<dbReference type="AlphaFoldDB" id="A0A9P3PQ48"/>
<keyword evidence="1" id="KW-0472">Membrane</keyword>
<feature type="transmembrane region" description="Helical" evidence="1">
    <location>
        <begin position="43"/>
        <end position="63"/>
    </location>
</feature>
<organism evidence="2 3">
    <name type="scientific">Lyophyllum shimeji</name>
    <name type="common">Hon-shimeji</name>
    <name type="synonym">Tricholoma shimeji</name>
    <dbReference type="NCBI Taxonomy" id="47721"/>
    <lineage>
        <taxon>Eukaryota</taxon>
        <taxon>Fungi</taxon>
        <taxon>Dikarya</taxon>
        <taxon>Basidiomycota</taxon>
        <taxon>Agaricomycotina</taxon>
        <taxon>Agaricomycetes</taxon>
        <taxon>Agaricomycetidae</taxon>
        <taxon>Agaricales</taxon>
        <taxon>Tricholomatineae</taxon>
        <taxon>Lyophyllaceae</taxon>
        <taxon>Lyophyllum</taxon>
    </lineage>
</organism>
<dbReference type="EMBL" id="BRPK01000007">
    <property type="protein sequence ID" value="GLB39995.1"/>
    <property type="molecule type" value="Genomic_DNA"/>
</dbReference>
<proteinExistence type="predicted"/>
<keyword evidence="1" id="KW-0812">Transmembrane</keyword>
<keyword evidence="3" id="KW-1185">Reference proteome</keyword>